<feature type="compositionally biased region" description="Low complexity" evidence="9">
    <location>
        <begin position="107"/>
        <end position="127"/>
    </location>
</feature>
<keyword evidence="3" id="KW-0964">Secreted</keyword>
<name>A0A8J3IS83_9CHLR</name>
<keyword evidence="12" id="KW-1185">Reference proteome</keyword>
<feature type="compositionally biased region" description="Basic and acidic residues" evidence="9">
    <location>
        <begin position="465"/>
        <end position="477"/>
    </location>
</feature>
<dbReference type="EMBL" id="BNJK01000002">
    <property type="protein sequence ID" value="GHO99468.1"/>
    <property type="molecule type" value="Genomic_DNA"/>
</dbReference>
<evidence type="ECO:0000256" key="7">
    <source>
        <dbReference type="ARBA" id="ARBA00023239"/>
    </source>
</evidence>
<keyword evidence="5" id="KW-0732">Signal</keyword>
<dbReference type="GO" id="GO:0046872">
    <property type="term" value="F:metal ion binding"/>
    <property type="evidence" value="ECO:0007669"/>
    <property type="project" value="UniProtKB-KW"/>
</dbReference>
<accession>A0A8J3IS83</accession>
<dbReference type="InterPro" id="IPR053868">
    <property type="entry name" value="Pel9A-like_beta_helix"/>
</dbReference>
<dbReference type="InterPro" id="IPR059226">
    <property type="entry name" value="Choice_anch_Q_dom"/>
</dbReference>
<evidence type="ECO:0000256" key="8">
    <source>
        <dbReference type="ARBA" id="ARBA00038263"/>
    </source>
</evidence>
<dbReference type="Proteomes" id="UP000597444">
    <property type="component" value="Unassembled WGS sequence"/>
</dbReference>
<dbReference type="PANTHER" id="PTHR40088:SF1">
    <property type="entry name" value="PECTATE LYASE PEL9"/>
    <property type="match status" value="1"/>
</dbReference>
<evidence type="ECO:0000256" key="5">
    <source>
        <dbReference type="ARBA" id="ARBA00022729"/>
    </source>
</evidence>
<feature type="region of interest" description="Disordered" evidence="9">
    <location>
        <begin position="38"/>
        <end position="129"/>
    </location>
</feature>
<sequence length="493" mass="52264">MENKPRPQLHLLLLALSILLLSVLIIPFFAPASYATSHEFTSPERHHPSPTTTGTGTSTPSETPVVPLPTPSSISVAPQPSLSDTPVVTLPTPSDTPVVTLPTPSDTPTVPSETPTAPTTTTAQPYPQLYLPTTPAKATYYVSPSGSDSNDGSQNSPFATIQKAVQVVQPGSVVHVLPGVYTQPITVKTSGTADARISFVSDTRWAAQIKTSGSEVPWTTRADYIDIIGFDITSDGARDGMVNYGSYTRTLANHIHDIPGKCDNIGGSGVTDSNYTAHDNDLIGNVVNNIGSTYPTMCQYVHAIYHSNARGHVLNNIAFHNAGVGINLWHAATDTVVANNLAFGNKEHGISVGTDTGNNNGKKGDNFIVANNISIFNSLLGIRERTGVGSHDQFLNNMVYGNGDAPFGDEGYNWPSSSGSKDVNTITIDVHFLLYKVDGTGDYHLQLGSPAIDAGTNVGAPSFDYDGKPRPEGKSDDIGPFEFQAPTIPVLPN</sequence>
<dbReference type="SUPFAM" id="SSF51126">
    <property type="entry name" value="Pectin lyase-like"/>
    <property type="match status" value="1"/>
</dbReference>
<evidence type="ECO:0000256" key="2">
    <source>
        <dbReference type="ARBA" id="ARBA00004613"/>
    </source>
</evidence>
<evidence type="ECO:0000313" key="11">
    <source>
        <dbReference type="EMBL" id="GHO99468.1"/>
    </source>
</evidence>
<evidence type="ECO:0000256" key="9">
    <source>
        <dbReference type="SAM" id="MobiDB-lite"/>
    </source>
</evidence>
<dbReference type="GO" id="GO:0005576">
    <property type="term" value="C:extracellular region"/>
    <property type="evidence" value="ECO:0007669"/>
    <property type="project" value="UniProtKB-SubCell"/>
</dbReference>
<dbReference type="GO" id="GO:0016837">
    <property type="term" value="F:carbon-oxygen lyase activity, acting on polysaccharides"/>
    <property type="evidence" value="ECO:0007669"/>
    <property type="project" value="TreeGrafter"/>
</dbReference>
<evidence type="ECO:0000256" key="3">
    <source>
        <dbReference type="ARBA" id="ARBA00022525"/>
    </source>
</evidence>
<dbReference type="InterPro" id="IPR052052">
    <property type="entry name" value="Polysaccharide_Lyase_9"/>
</dbReference>
<evidence type="ECO:0000256" key="6">
    <source>
        <dbReference type="ARBA" id="ARBA00022837"/>
    </source>
</evidence>
<comment type="subcellular location">
    <subcellularLocation>
        <location evidence="2">Secreted</location>
    </subcellularLocation>
</comment>
<proteinExistence type="inferred from homology"/>
<feature type="domain" description="Pel9A-like right handed beta-helix region" evidence="10">
    <location>
        <begin position="136"/>
        <end position="187"/>
    </location>
</feature>
<dbReference type="Pfam" id="PF22842">
    <property type="entry name" value="Pel9A-like_beta_helix"/>
    <property type="match status" value="1"/>
</dbReference>
<dbReference type="AlphaFoldDB" id="A0A8J3IS83"/>
<reference evidence="11" key="1">
    <citation type="submission" date="2020-10" db="EMBL/GenBank/DDBJ databases">
        <title>Taxonomic study of unclassified bacteria belonging to the class Ktedonobacteria.</title>
        <authorList>
            <person name="Yabe S."/>
            <person name="Wang C.M."/>
            <person name="Zheng Y."/>
            <person name="Sakai Y."/>
            <person name="Cavaletti L."/>
            <person name="Monciardini P."/>
            <person name="Donadio S."/>
        </authorList>
    </citation>
    <scope>NUCLEOTIDE SEQUENCE</scope>
    <source>
        <strain evidence="11">ID150040</strain>
    </source>
</reference>
<organism evidence="11 12">
    <name type="scientific">Reticulibacter mediterranei</name>
    <dbReference type="NCBI Taxonomy" id="2778369"/>
    <lineage>
        <taxon>Bacteria</taxon>
        <taxon>Bacillati</taxon>
        <taxon>Chloroflexota</taxon>
        <taxon>Ktedonobacteria</taxon>
        <taxon>Ktedonobacterales</taxon>
        <taxon>Reticulibacteraceae</taxon>
        <taxon>Reticulibacter</taxon>
    </lineage>
</organism>
<evidence type="ECO:0000313" key="12">
    <source>
        <dbReference type="Proteomes" id="UP000597444"/>
    </source>
</evidence>
<dbReference type="NCBIfam" id="NF041518">
    <property type="entry name" value="choice_anch_Q"/>
    <property type="match status" value="1"/>
</dbReference>
<dbReference type="InterPro" id="IPR011050">
    <property type="entry name" value="Pectin_lyase_fold/virulence"/>
</dbReference>
<comment type="cofactor">
    <cofactor evidence="1">
        <name>Ca(2+)</name>
        <dbReference type="ChEBI" id="CHEBI:29108"/>
    </cofactor>
</comment>
<evidence type="ECO:0000259" key="10">
    <source>
        <dbReference type="Pfam" id="PF22842"/>
    </source>
</evidence>
<evidence type="ECO:0000256" key="4">
    <source>
        <dbReference type="ARBA" id="ARBA00022723"/>
    </source>
</evidence>
<dbReference type="Gene3D" id="2.160.20.10">
    <property type="entry name" value="Single-stranded right-handed beta-helix, Pectin lyase-like"/>
    <property type="match status" value="1"/>
</dbReference>
<comment type="caution">
    <text evidence="11">The sequence shown here is derived from an EMBL/GenBank/DDBJ whole genome shotgun (WGS) entry which is preliminary data.</text>
</comment>
<dbReference type="InterPro" id="IPR012334">
    <property type="entry name" value="Pectin_lyas_fold"/>
</dbReference>
<evidence type="ECO:0000256" key="1">
    <source>
        <dbReference type="ARBA" id="ARBA00001913"/>
    </source>
</evidence>
<keyword evidence="4" id="KW-0479">Metal-binding</keyword>
<feature type="compositionally biased region" description="Polar residues" evidence="9">
    <location>
        <begin position="74"/>
        <end position="106"/>
    </location>
</feature>
<feature type="compositionally biased region" description="Low complexity" evidence="9">
    <location>
        <begin position="49"/>
        <end position="65"/>
    </location>
</feature>
<protein>
    <recommendedName>
        <fullName evidence="10">Pel9A-like right handed beta-helix region domain-containing protein</fullName>
    </recommendedName>
</protein>
<dbReference type="PANTHER" id="PTHR40088">
    <property type="entry name" value="PECTATE LYASE (EUROFUNG)"/>
    <property type="match status" value="1"/>
</dbReference>
<keyword evidence="7" id="KW-0456">Lyase</keyword>
<gene>
    <name evidence="11" type="ORF">KSF_095160</name>
</gene>
<feature type="region of interest" description="Disordered" evidence="9">
    <location>
        <begin position="460"/>
        <end position="493"/>
    </location>
</feature>
<dbReference type="RefSeq" id="WP_220210110.1">
    <property type="nucleotide sequence ID" value="NZ_BNJK01000002.1"/>
</dbReference>
<comment type="similarity">
    <text evidence="8">Belongs to the polysaccharide lyase 9 family.</text>
</comment>
<keyword evidence="6" id="KW-0106">Calcium</keyword>